<dbReference type="AlphaFoldDB" id="X1ITK2"/>
<reference evidence="1" key="1">
    <citation type="journal article" date="2014" name="Front. Microbiol.">
        <title>High frequency of phylogenetically diverse reductive dehalogenase-homologous genes in deep subseafloor sedimentary metagenomes.</title>
        <authorList>
            <person name="Kawai M."/>
            <person name="Futagami T."/>
            <person name="Toyoda A."/>
            <person name="Takaki Y."/>
            <person name="Nishi S."/>
            <person name="Hori S."/>
            <person name="Arai W."/>
            <person name="Tsubouchi T."/>
            <person name="Morono Y."/>
            <person name="Uchiyama I."/>
            <person name="Ito T."/>
            <person name="Fujiyama A."/>
            <person name="Inagaki F."/>
            <person name="Takami H."/>
        </authorList>
    </citation>
    <scope>NUCLEOTIDE SEQUENCE</scope>
    <source>
        <strain evidence="1">Expedition CK06-06</strain>
    </source>
</reference>
<proteinExistence type="predicted"/>
<protein>
    <recommendedName>
        <fullName evidence="2">Glycosyl transferase CAP10 domain-containing protein</fullName>
    </recommendedName>
</protein>
<evidence type="ECO:0008006" key="2">
    <source>
        <dbReference type="Google" id="ProtNLM"/>
    </source>
</evidence>
<feature type="non-terminal residue" evidence="1">
    <location>
        <position position="1"/>
    </location>
</feature>
<dbReference type="SUPFAM" id="SSF53756">
    <property type="entry name" value="UDP-Glycosyltransferase/glycogen phosphorylase"/>
    <property type="match status" value="1"/>
</dbReference>
<gene>
    <name evidence="1" type="ORF">S03H2_51348</name>
</gene>
<organism evidence="1">
    <name type="scientific">marine sediment metagenome</name>
    <dbReference type="NCBI Taxonomy" id="412755"/>
    <lineage>
        <taxon>unclassified sequences</taxon>
        <taxon>metagenomes</taxon>
        <taxon>ecological metagenomes</taxon>
    </lineage>
</organism>
<feature type="non-terminal residue" evidence="1">
    <location>
        <position position="260"/>
    </location>
</feature>
<dbReference type="InterPro" id="IPR038577">
    <property type="entry name" value="GT10-like_C_sf"/>
</dbReference>
<name>X1ITK2_9ZZZZ</name>
<accession>X1ITK2</accession>
<evidence type="ECO:0000313" key="1">
    <source>
        <dbReference type="EMBL" id="GAH72585.1"/>
    </source>
</evidence>
<comment type="caution">
    <text evidence="1">The sequence shown here is derived from an EMBL/GenBank/DDBJ whole genome shotgun (WGS) entry which is preliminary data.</text>
</comment>
<dbReference type="Gene3D" id="3.40.50.11660">
    <property type="entry name" value="Glycosyl transferase family 10, C-terminal domain"/>
    <property type="match status" value="1"/>
</dbReference>
<dbReference type="EMBL" id="BARU01032569">
    <property type="protein sequence ID" value="GAH72585.1"/>
    <property type="molecule type" value="Genomic_DNA"/>
</dbReference>
<sequence>INNLARGFKHLLTWEPYVIRPENWDMNVINQFDSFITFNRKFCESQNILSKSFITKCQSGGNIDYELNNFRKYEEKIKGICILGKRGHDKRQEQGNIYFLREEFLKHLFVEPALVKHLYAHNPWGGRFYQGRCEPYDPWGIAALRKINEYLFCFCPENTYHPLWSWGYLTTRLRRCFKAKTIGIYIGCYNIDELVPKDLYIDFRDFYGDYSRLAEYLINFPKEKYLEMTERAYKWYKTCKLGLADDFENLLNSVVVNENN</sequence>